<name>A0A852UW77_9ACTN</name>
<feature type="region of interest" description="Disordered" evidence="1">
    <location>
        <begin position="1"/>
        <end position="28"/>
    </location>
</feature>
<protein>
    <submittedName>
        <fullName evidence="2">Uncharacterized protein</fullName>
    </submittedName>
</protein>
<dbReference type="EMBL" id="JACCCO010000001">
    <property type="protein sequence ID" value="NYF37971.1"/>
    <property type="molecule type" value="Genomic_DNA"/>
</dbReference>
<accession>A0A852UW77</accession>
<proteinExistence type="predicted"/>
<gene>
    <name evidence="2" type="ORF">HDA43_000130</name>
</gene>
<dbReference type="RefSeq" id="WP_179817800.1">
    <property type="nucleotide sequence ID" value="NZ_JACCCO010000001.1"/>
</dbReference>
<dbReference type="AlphaFoldDB" id="A0A852UW77"/>
<dbReference type="Proteomes" id="UP000576393">
    <property type="component" value="Unassembled WGS sequence"/>
</dbReference>
<comment type="caution">
    <text evidence="2">The sequence shown here is derived from an EMBL/GenBank/DDBJ whole genome shotgun (WGS) entry which is preliminary data.</text>
</comment>
<evidence type="ECO:0000313" key="3">
    <source>
        <dbReference type="Proteomes" id="UP000576393"/>
    </source>
</evidence>
<feature type="compositionally biased region" description="Polar residues" evidence="1">
    <location>
        <begin position="11"/>
        <end position="24"/>
    </location>
</feature>
<keyword evidence="3" id="KW-1185">Reference proteome</keyword>
<evidence type="ECO:0000256" key="1">
    <source>
        <dbReference type="SAM" id="MobiDB-lite"/>
    </source>
</evidence>
<organism evidence="2 3">
    <name type="scientific">Streptosporangium sandarakinum</name>
    <dbReference type="NCBI Taxonomy" id="1260955"/>
    <lineage>
        <taxon>Bacteria</taxon>
        <taxon>Bacillati</taxon>
        <taxon>Actinomycetota</taxon>
        <taxon>Actinomycetes</taxon>
        <taxon>Streptosporangiales</taxon>
        <taxon>Streptosporangiaceae</taxon>
        <taxon>Streptosporangium</taxon>
    </lineage>
</organism>
<evidence type="ECO:0000313" key="2">
    <source>
        <dbReference type="EMBL" id="NYF37971.1"/>
    </source>
</evidence>
<sequence>MSRIDAPQPAVPTSSMQAPTSETPTMHREFGLPWSDDYVLVIDPDGGVSVDSGPPTPDQAIGLTCSTKPRGFRRKFRFTGASHGGWTVYNALQARDWALGRDCGCSGSESFPSKQLVLPRGPQWDQAIHTALLGDWADPLTNGGRIDPSVLSRIKSDAQTIHRQLVPIWRRRVRRSRVLLLETQLGDNLTLHDLVAGELRMDDLVFEAAFDDERINAVLAQLDPAERRVAMAWAHPTIATWTEAARFAGAASPEAYGERVRRKLKRLGNRYTARSHAATTRDGAR</sequence>
<reference evidence="2 3" key="1">
    <citation type="submission" date="2020-07" db="EMBL/GenBank/DDBJ databases">
        <title>Sequencing the genomes of 1000 actinobacteria strains.</title>
        <authorList>
            <person name="Klenk H.-P."/>
        </authorList>
    </citation>
    <scope>NUCLEOTIDE SEQUENCE [LARGE SCALE GENOMIC DNA]</scope>
    <source>
        <strain evidence="2 3">DSM 45763</strain>
    </source>
</reference>